<evidence type="ECO:0000313" key="2">
    <source>
        <dbReference type="EMBL" id="MCI03547.1"/>
    </source>
</evidence>
<name>A0A392NUP6_9FABA</name>
<dbReference type="InterPro" id="IPR036397">
    <property type="entry name" value="RNaseH_sf"/>
</dbReference>
<dbReference type="Proteomes" id="UP000265520">
    <property type="component" value="Unassembled WGS sequence"/>
</dbReference>
<keyword evidence="3" id="KW-1185">Reference proteome</keyword>
<dbReference type="GO" id="GO:0004523">
    <property type="term" value="F:RNA-DNA hybrid ribonuclease activity"/>
    <property type="evidence" value="ECO:0007669"/>
    <property type="project" value="InterPro"/>
</dbReference>
<dbReference type="EMBL" id="LXQA010052530">
    <property type="protein sequence ID" value="MCI03547.1"/>
    <property type="molecule type" value="Genomic_DNA"/>
</dbReference>
<evidence type="ECO:0000259" key="1">
    <source>
        <dbReference type="Pfam" id="PF13456"/>
    </source>
</evidence>
<dbReference type="Pfam" id="PF13456">
    <property type="entry name" value="RVT_3"/>
    <property type="match status" value="1"/>
</dbReference>
<reference evidence="2 3" key="1">
    <citation type="journal article" date="2018" name="Front. Plant Sci.">
        <title>Red Clover (Trifolium pratense) and Zigzag Clover (T. medium) - A Picture of Genomic Similarities and Differences.</title>
        <authorList>
            <person name="Dluhosova J."/>
            <person name="Istvanek J."/>
            <person name="Nedelnik J."/>
            <person name="Repkova J."/>
        </authorList>
    </citation>
    <scope>NUCLEOTIDE SEQUENCE [LARGE SCALE GENOMIC DNA]</scope>
    <source>
        <strain evidence="3">cv. 10/8</strain>
        <tissue evidence="2">Leaf</tissue>
    </source>
</reference>
<protein>
    <recommendedName>
        <fullName evidence="1">RNase H type-1 domain-containing protein</fullName>
    </recommendedName>
</protein>
<dbReference type="PANTHER" id="PTHR34023:SF4">
    <property type="entry name" value="RNASE H TYPE-1 DOMAIN-CONTAINING PROTEIN"/>
    <property type="match status" value="1"/>
</dbReference>
<dbReference type="InterPro" id="IPR044730">
    <property type="entry name" value="RNase_H-like_dom_plant"/>
</dbReference>
<dbReference type="AlphaFoldDB" id="A0A392NUP6"/>
<sequence>MDMAWNERIPQLIMESDSKILIDIVTDNYKFSGLVPTLVQRIRNLEALEWRVQFCHTWREENRCVD</sequence>
<gene>
    <name evidence="2" type="ORF">A2U01_0024587</name>
</gene>
<comment type="caution">
    <text evidence="2">The sequence shown here is derived from an EMBL/GenBank/DDBJ whole genome shotgun (WGS) entry which is preliminary data.</text>
</comment>
<dbReference type="PANTHER" id="PTHR34023">
    <property type="entry name" value="RNASE H DOMAIN-CONTAINING PROTEIN"/>
    <property type="match status" value="1"/>
</dbReference>
<dbReference type="InterPro" id="IPR002156">
    <property type="entry name" value="RNaseH_domain"/>
</dbReference>
<organism evidence="2 3">
    <name type="scientific">Trifolium medium</name>
    <dbReference type="NCBI Taxonomy" id="97028"/>
    <lineage>
        <taxon>Eukaryota</taxon>
        <taxon>Viridiplantae</taxon>
        <taxon>Streptophyta</taxon>
        <taxon>Embryophyta</taxon>
        <taxon>Tracheophyta</taxon>
        <taxon>Spermatophyta</taxon>
        <taxon>Magnoliopsida</taxon>
        <taxon>eudicotyledons</taxon>
        <taxon>Gunneridae</taxon>
        <taxon>Pentapetalae</taxon>
        <taxon>rosids</taxon>
        <taxon>fabids</taxon>
        <taxon>Fabales</taxon>
        <taxon>Fabaceae</taxon>
        <taxon>Papilionoideae</taxon>
        <taxon>50 kb inversion clade</taxon>
        <taxon>NPAAA clade</taxon>
        <taxon>Hologalegina</taxon>
        <taxon>IRL clade</taxon>
        <taxon>Trifolieae</taxon>
        <taxon>Trifolium</taxon>
    </lineage>
</organism>
<dbReference type="Gene3D" id="3.30.420.10">
    <property type="entry name" value="Ribonuclease H-like superfamily/Ribonuclease H"/>
    <property type="match status" value="1"/>
</dbReference>
<dbReference type="CDD" id="cd06222">
    <property type="entry name" value="RNase_H_like"/>
    <property type="match status" value="1"/>
</dbReference>
<evidence type="ECO:0000313" key="3">
    <source>
        <dbReference type="Proteomes" id="UP000265520"/>
    </source>
</evidence>
<proteinExistence type="predicted"/>
<dbReference type="GO" id="GO:0003676">
    <property type="term" value="F:nucleic acid binding"/>
    <property type="evidence" value="ECO:0007669"/>
    <property type="project" value="InterPro"/>
</dbReference>
<accession>A0A392NUP6</accession>
<feature type="domain" description="RNase H type-1" evidence="1">
    <location>
        <begin position="2"/>
        <end position="66"/>
    </location>
</feature>